<dbReference type="PROSITE" id="PS50048">
    <property type="entry name" value="ZN2_CY6_FUNGAL_2"/>
    <property type="match status" value="1"/>
</dbReference>
<keyword evidence="17" id="KW-1185">Reference proteome</keyword>
<feature type="domain" description="Zn(2)-C6 fungal-type" evidence="15">
    <location>
        <begin position="21"/>
        <end position="52"/>
    </location>
</feature>
<dbReference type="PROSITE" id="PS00463">
    <property type="entry name" value="ZN2_CY6_FUNGAL_1"/>
    <property type="match status" value="1"/>
</dbReference>
<reference evidence="17" key="2">
    <citation type="submission" date="2012-08" db="EMBL/GenBank/DDBJ databases">
        <title>Genome sequence of Kazachstania naganishii.</title>
        <authorList>
            <person name="Gordon J.L."/>
            <person name="Armisen D."/>
            <person name="Proux-Wera E."/>
            <person name="OhEigeartaigh S.S."/>
            <person name="Byrne K.P."/>
            <person name="Wolfe K.H."/>
        </authorList>
    </citation>
    <scope>NUCLEOTIDE SEQUENCE [LARGE SCALE GENOMIC DNA]</scope>
    <source>
        <strain evidence="17">ATCC MYA-139 / BCRC 22969 / CBS 8797 / CCRC 22969 / KCTC 17520 / NBRC 10181 / NCYC 3082</strain>
    </source>
</reference>
<evidence type="ECO:0000256" key="12">
    <source>
        <dbReference type="ARBA" id="ARBA00037679"/>
    </source>
</evidence>
<dbReference type="GO" id="GO:0008270">
    <property type="term" value="F:zinc ion binding"/>
    <property type="evidence" value="ECO:0007669"/>
    <property type="project" value="InterPro"/>
</dbReference>
<evidence type="ECO:0000313" key="16">
    <source>
        <dbReference type="EMBL" id="CCK69229.1"/>
    </source>
</evidence>
<reference evidence="16 17" key="1">
    <citation type="journal article" date="2011" name="Proc. Natl. Acad. Sci. U.S.A.">
        <title>Evolutionary erosion of yeast sex chromosomes by mating-type switching accidents.</title>
        <authorList>
            <person name="Gordon J.L."/>
            <person name="Armisen D."/>
            <person name="Proux-Wera E."/>
            <person name="Oheigeartaigh S.S."/>
            <person name="Byrne K.P."/>
            <person name="Wolfe K.H."/>
        </authorList>
    </citation>
    <scope>NUCLEOTIDE SEQUENCE [LARGE SCALE GENOMIC DNA]</scope>
    <source>
        <strain evidence="17">ATCC MYA-139 / BCRC 22969 / CBS 8797 / CCRC 22969 / KCTC 17520 / NBRC 10181 / NCYC 3082</strain>
    </source>
</reference>
<comment type="similarity">
    <text evidence="13">Belongs to the OAF3 family.</text>
</comment>
<dbReference type="KEGG" id="kng:KNAG_0C01160"/>
<dbReference type="OMA" id="WCAPEDG"/>
<dbReference type="GO" id="GO:0005634">
    <property type="term" value="C:nucleus"/>
    <property type="evidence" value="ECO:0007669"/>
    <property type="project" value="TreeGrafter"/>
</dbReference>
<evidence type="ECO:0000256" key="8">
    <source>
        <dbReference type="ARBA" id="ARBA00023125"/>
    </source>
</evidence>
<dbReference type="OrthoDB" id="2406834at2759"/>
<keyword evidence="7" id="KW-0805">Transcription regulation</keyword>
<keyword evidence="6" id="KW-0862">Zinc</keyword>
<evidence type="ECO:0000256" key="2">
    <source>
        <dbReference type="ARBA" id="ARBA00004496"/>
    </source>
</evidence>
<evidence type="ECO:0000256" key="4">
    <source>
        <dbReference type="ARBA" id="ARBA00022491"/>
    </source>
</evidence>
<evidence type="ECO:0000256" key="3">
    <source>
        <dbReference type="ARBA" id="ARBA00022490"/>
    </source>
</evidence>
<dbReference type="HOGENOM" id="CLU_018684_0_0_1"/>
<dbReference type="EMBL" id="HE978316">
    <property type="protein sequence ID" value="CCK69229.1"/>
    <property type="molecule type" value="Genomic_DNA"/>
</dbReference>
<dbReference type="RefSeq" id="XP_022463475.1">
    <property type="nucleotide sequence ID" value="XM_022606817.1"/>
</dbReference>
<gene>
    <name evidence="16" type="primary">KNAG0C01160</name>
    <name evidence="16" type="ordered locus">KNAG_0C01160</name>
</gene>
<dbReference type="Pfam" id="PF00172">
    <property type="entry name" value="Zn_clus"/>
    <property type="match status" value="1"/>
</dbReference>
<sequence>MLEVDQEAQRMLRKRKRPTVVCTNCRRRKSRCDRERPCNTCTRFGNADSCVYLDSSPSSNEPQILLTSSRRSNSSKSHDFRTVSSVPDVGYQKDKTLMDLGPRYINIIPAGFYVAAKRSAVNIFSPFTDVGMEHRDPYLSFLVRFRSISIRKMMTKYKRNNTTTIIPNLPRSFMPLSTFDFDEGNYLDARAQYYFRQHKSLFNKFAKFRENDSKKFTDTNIDVKYYMPGKDVFLKHIFPFFTGYISTIVPIFDTNVLNKEIDTLYSKLETRDKLETKDFEHILYCIILLITLLTQLSIKMTKDTAWNNVFEEVLTIDTSRYVSIINHYLFGMKLLKKCTLMQLQCLLLLKLYYWCGPEDNEGTDSQYNQIFLSTIIGSAREVGVNWFCFLDDTNYSISIADKTRPSIYDMNSDAYSAIYKKIWAVILHWDRKMALVTGQECNVNKSYPFRYRDSCPSTWHVKMIEIDSLLLKVNKLLNDTPTRVDITQMRVTIDQAIDETALLREKNEITELHLNIELDWTLDLLKLSMLQCAMVSFEYDVSVILFHETAQELWDFLIYVIQKGETYFSDSGNLDPFTKFYTNRIVEIVTNKVCVLVPAFILRVSRFSSLTDSDRKSMCQFLFIVSSIYFNEFAFDNYRAFKKMFTAKLSYKILNRPTGKDPWLIILQFLVTELEMSNGVLEEECNNCTKLGDLLPQLSMLLELKTEKGSAFQAEDILTMWNKDIYPAGQYDTRFMFKVRSEQLSKFNKDKYEDRFNIFESFYEHSSSTLAEMPVATSTAADYGVLGDAGNKDSVSDTSSMTFPLAPSTVTDNLNVNFELLDEIFEPIDFVSFFK</sequence>
<keyword evidence="10" id="KW-0804">Transcription</keyword>
<dbReference type="InterPro" id="IPR001138">
    <property type="entry name" value="Zn2Cys6_DnaBD"/>
</dbReference>
<dbReference type="SMART" id="SM00066">
    <property type="entry name" value="GAL4"/>
    <property type="match status" value="1"/>
</dbReference>
<evidence type="ECO:0000256" key="13">
    <source>
        <dbReference type="ARBA" id="ARBA00038234"/>
    </source>
</evidence>
<proteinExistence type="inferred from homology"/>
<comment type="subcellular location">
    <subcellularLocation>
        <location evidence="2">Cytoplasm</location>
    </subcellularLocation>
    <subcellularLocation>
        <location evidence="1">Mitochondrion</location>
    </subcellularLocation>
</comment>
<dbReference type="Proteomes" id="UP000006310">
    <property type="component" value="Chromosome 3"/>
</dbReference>
<evidence type="ECO:0000256" key="9">
    <source>
        <dbReference type="ARBA" id="ARBA00023128"/>
    </source>
</evidence>
<evidence type="ECO:0000256" key="14">
    <source>
        <dbReference type="ARBA" id="ARBA00040584"/>
    </source>
</evidence>
<dbReference type="PANTHER" id="PTHR31069">
    <property type="entry name" value="OLEATE-ACTIVATED TRANSCRIPTION FACTOR 1-RELATED"/>
    <property type="match status" value="1"/>
</dbReference>
<dbReference type="eggNOG" id="ENOG502QQCV">
    <property type="taxonomic scope" value="Eukaryota"/>
</dbReference>
<dbReference type="SUPFAM" id="SSF57701">
    <property type="entry name" value="Zn2/Cys6 DNA-binding domain"/>
    <property type="match status" value="1"/>
</dbReference>
<dbReference type="Gene3D" id="4.10.240.10">
    <property type="entry name" value="Zn(2)-C6 fungal-type DNA-binding domain"/>
    <property type="match status" value="1"/>
</dbReference>
<keyword evidence="4" id="KW-0678">Repressor</keyword>
<dbReference type="GO" id="GO:0000122">
    <property type="term" value="P:negative regulation of transcription by RNA polymerase II"/>
    <property type="evidence" value="ECO:0007669"/>
    <property type="project" value="EnsemblFungi"/>
</dbReference>
<evidence type="ECO:0000256" key="5">
    <source>
        <dbReference type="ARBA" id="ARBA00022723"/>
    </source>
</evidence>
<dbReference type="AlphaFoldDB" id="J7S4C7"/>
<dbReference type="GO" id="GO:0005739">
    <property type="term" value="C:mitochondrion"/>
    <property type="evidence" value="ECO:0007669"/>
    <property type="project" value="UniProtKB-SubCell"/>
</dbReference>
<dbReference type="STRING" id="1071383.J7S4C7"/>
<dbReference type="InterPro" id="IPR050675">
    <property type="entry name" value="OAF3"/>
</dbReference>
<dbReference type="CDD" id="cd00067">
    <property type="entry name" value="GAL4"/>
    <property type="match status" value="1"/>
</dbReference>
<dbReference type="GO" id="GO:0000981">
    <property type="term" value="F:DNA-binding transcription factor activity, RNA polymerase II-specific"/>
    <property type="evidence" value="ECO:0007669"/>
    <property type="project" value="InterPro"/>
</dbReference>
<dbReference type="PANTHER" id="PTHR31069:SF33">
    <property type="entry name" value="OLEATE ACTIVATED TRANSCRIPTION FACTOR 3"/>
    <property type="match status" value="1"/>
</dbReference>
<keyword evidence="8" id="KW-0238">DNA-binding</keyword>
<evidence type="ECO:0000313" key="17">
    <source>
        <dbReference type="Proteomes" id="UP000006310"/>
    </source>
</evidence>
<dbReference type="GO" id="GO:0045944">
    <property type="term" value="P:positive regulation of transcription by RNA polymerase II"/>
    <property type="evidence" value="ECO:0007669"/>
    <property type="project" value="TreeGrafter"/>
</dbReference>
<protein>
    <recommendedName>
        <fullName evidence="14">Oleate activated transcription factor 3</fullName>
    </recommendedName>
</protein>
<name>J7S4C7_HUIN7</name>
<evidence type="ECO:0000256" key="10">
    <source>
        <dbReference type="ARBA" id="ARBA00023163"/>
    </source>
</evidence>
<organism evidence="16 17">
    <name type="scientific">Huiozyma naganishii (strain ATCC MYA-139 / BCRC 22969 / CBS 8797 / KCTC 17520 / NBRC 10181 / NCYC 3082 / Yp74L-3)</name>
    <name type="common">Yeast</name>
    <name type="synonym">Kazachstania naganishii</name>
    <dbReference type="NCBI Taxonomy" id="1071383"/>
    <lineage>
        <taxon>Eukaryota</taxon>
        <taxon>Fungi</taxon>
        <taxon>Dikarya</taxon>
        <taxon>Ascomycota</taxon>
        <taxon>Saccharomycotina</taxon>
        <taxon>Saccharomycetes</taxon>
        <taxon>Saccharomycetales</taxon>
        <taxon>Saccharomycetaceae</taxon>
        <taxon>Huiozyma</taxon>
    </lineage>
</organism>
<dbReference type="InterPro" id="IPR036864">
    <property type="entry name" value="Zn2-C6_fun-type_DNA-bd_sf"/>
</dbReference>
<comment type="function">
    <text evidence="12">Transcriptional inhibitor with a significantly increased number of target genes in response to oleate.</text>
</comment>
<evidence type="ECO:0000256" key="11">
    <source>
        <dbReference type="ARBA" id="ARBA00023242"/>
    </source>
</evidence>
<accession>J7S4C7</accession>
<evidence type="ECO:0000259" key="15">
    <source>
        <dbReference type="PROSITE" id="PS50048"/>
    </source>
</evidence>
<keyword evidence="5" id="KW-0479">Metal-binding</keyword>
<keyword evidence="3" id="KW-0963">Cytoplasm</keyword>
<keyword evidence="11" id="KW-0539">Nucleus</keyword>
<dbReference type="GeneID" id="34524909"/>
<dbReference type="GO" id="GO:0000978">
    <property type="term" value="F:RNA polymerase II cis-regulatory region sequence-specific DNA binding"/>
    <property type="evidence" value="ECO:0007669"/>
    <property type="project" value="TreeGrafter"/>
</dbReference>
<evidence type="ECO:0000256" key="6">
    <source>
        <dbReference type="ARBA" id="ARBA00022833"/>
    </source>
</evidence>
<dbReference type="GO" id="GO:0071400">
    <property type="term" value="P:cellular response to oleic acid"/>
    <property type="evidence" value="ECO:0007669"/>
    <property type="project" value="EnsemblFungi"/>
</dbReference>
<evidence type="ECO:0000256" key="7">
    <source>
        <dbReference type="ARBA" id="ARBA00023015"/>
    </source>
</evidence>
<evidence type="ECO:0000256" key="1">
    <source>
        <dbReference type="ARBA" id="ARBA00004173"/>
    </source>
</evidence>
<keyword evidence="9" id="KW-0496">Mitochondrion</keyword>